<dbReference type="EMBL" id="JBFOLK010000013">
    <property type="protein sequence ID" value="KAL2466478.1"/>
    <property type="molecule type" value="Genomic_DNA"/>
</dbReference>
<accession>A0ABD1PSZ8</accession>
<evidence type="ECO:0000259" key="2">
    <source>
        <dbReference type="Pfam" id="PF02517"/>
    </source>
</evidence>
<feature type="transmembrane region" description="Helical" evidence="1">
    <location>
        <begin position="108"/>
        <end position="128"/>
    </location>
</feature>
<dbReference type="GO" id="GO:0006508">
    <property type="term" value="P:proteolysis"/>
    <property type="evidence" value="ECO:0007669"/>
    <property type="project" value="UniProtKB-KW"/>
</dbReference>
<dbReference type="Pfam" id="PF02517">
    <property type="entry name" value="Rce1-like"/>
    <property type="match status" value="1"/>
</dbReference>
<feature type="transmembrane region" description="Helical" evidence="1">
    <location>
        <begin position="254"/>
        <end position="271"/>
    </location>
</feature>
<keyword evidence="3" id="KW-0645">Protease</keyword>
<proteinExistence type="predicted"/>
<evidence type="ECO:0000256" key="1">
    <source>
        <dbReference type="SAM" id="Phobius"/>
    </source>
</evidence>
<evidence type="ECO:0000313" key="4">
    <source>
        <dbReference type="Proteomes" id="UP001604336"/>
    </source>
</evidence>
<gene>
    <name evidence="3" type="ORF">Adt_42329</name>
</gene>
<keyword evidence="1" id="KW-0812">Transmembrane</keyword>
<dbReference type="InterPro" id="IPR003675">
    <property type="entry name" value="Rce1/LyrA-like_dom"/>
</dbReference>
<keyword evidence="4" id="KW-1185">Reference proteome</keyword>
<organism evidence="3 4">
    <name type="scientific">Abeliophyllum distichum</name>
    <dbReference type="NCBI Taxonomy" id="126358"/>
    <lineage>
        <taxon>Eukaryota</taxon>
        <taxon>Viridiplantae</taxon>
        <taxon>Streptophyta</taxon>
        <taxon>Embryophyta</taxon>
        <taxon>Tracheophyta</taxon>
        <taxon>Spermatophyta</taxon>
        <taxon>Magnoliopsida</taxon>
        <taxon>eudicotyledons</taxon>
        <taxon>Gunneridae</taxon>
        <taxon>Pentapetalae</taxon>
        <taxon>asterids</taxon>
        <taxon>lamiids</taxon>
        <taxon>Lamiales</taxon>
        <taxon>Oleaceae</taxon>
        <taxon>Forsythieae</taxon>
        <taxon>Abeliophyllum</taxon>
    </lineage>
</organism>
<dbReference type="Proteomes" id="UP001604336">
    <property type="component" value="Unassembled WGS sequence"/>
</dbReference>
<dbReference type="PANTHER" id="PTHR43592:SF4">
    <property type="entry name" value="CAAX AMINO TERMINAL PROTEASE FAMILY PROTEIN"/>
    <property type="match status" value="1"/>
</dbReference>
<protein>
    <submittedName>
        <fullName evidence="3">CAAX amino terminal protease family protein</fullName>
    </submittedName>
</protein>
<evidence type="ECO:0000313" key="3">
    <source>
        <dbReference type="EMBL" id="KAL2466478.1"/>
    </source>
</evidence>
<keyword evidence="1" id="KW-1133">Transmembrane helix</keyword>
<sequence length="295" mass="32440">MTVTTILIRPPICLNPSKFNGGFSKPSLKSTFFSSRASFQCRCIKHEGTPKGPESEGFSVLESDTPCDFGSIWSSMGFYVFSIHVPLSFGGLSLAAKVLHQTVLDPQIQAFLILVIQTMELSIVLLLFKCPGKPHHSLLDFFHVNKASEERSWLLGSLLGFGLLVSLVFITSIVADRLIGPKDVNNPFLKEILLTGSSSTMACILVYCIVTPLLEEVVYRGFLLTSLASTMKWHQSVAISSLVFSAAHFSCENFLQLFIIGFVLGCTYCWTGNLSSSILTHSLYNALTLFLTFIS</sequence>
<dbReference type="PANTHER" id="PTHR43592">
    <property type="entry name" value="CAAX AMINO TERMINAL PROTEASE"/>
    <property type="match status" value="1"/>
</dbReference>
<name>A0ABD1PSZ8_9LAMI</name>
<comment type="caution">
    <text evidence="3">The sequence shown here is derived from an EMBL/GenBank/DDBJ whole genome shotgun (WGS) entry which is preliminary data.</text>
</comment>
<feature type="transmembrane region" description="Helical" evidence="1">
    <location>
        <begin position="153"/>
        <end position="172"/>
    </location>
</feature>
<reference evidence="4" key="1">
    <citation type="submission" date="2024-07" db="EMBL/GenBank/DDBJ databases">
        <title>Two chromosome-level genome assemblies of Korean endemic species Abeliophyllum distichum and Forsythia ovata (Oleaceae).</title>
        <authorList>
            <person name="Jang H."/>
        </authorList>
    </citation>
    <scope>NUCLEOTIDE SEQUENCE [LARGE SCALE GENOMIC DNA]</scope>
</reference>
<dbReference type="AlphaFoldDB" id="A0ABD1PSZ8"/>
<feature type="transmembrane region" description="Helical" evidence="1">
    <location>
        <begin position="78"/>
        <end position="96"/>
    </location>
</feature>
<dbReference type="GO" id="GO:0080120">
    <property type="term" value="P:CAAX-box protein maturation"/>
    <property type="evidence" value="ECO:0007669"/>
    <property type="project" value="UniProtKB-ARBA"/>
</dbReference>
<feature type="transmembrane region" description="Helical" evidence="1">
    <location>
        <begin position="192"/>
        <end position="210"/>
    </location>
</feature>
<dbReference type="GO" id="GO:0004175">
    <property type="term" value="F:endopeptidase activity"/>
    <property type="evidence" value="ECO:0007669"/>
    <property type="project" value="UniProtKB-ARBA"/>
</dbReference>
<feature type="domain" description="CAAX prenyl protease 2/Lysostaphin resistance protein A-like" evidence="2">
    <location>
        <begin position="200"/>
        <end position="287"/>
    </location>
</feature>
<keyword evidence="3" id="KW-0378">Hydrolase</keyword>
<keyword evidence="1" id="KW-0472">Membrane</keyword>